<dbReference type="GO" id="GO:0005739">
    <property type="term" value="C:mitochondrion"/>
    <property type="evidence" value="ECO:0007669"/>
    <property type="project" value="UniProtKB-SubCell"/>
</dbReference>
<reference evidence="4 5" key="1">
    <citation type="submission" date="2024-10" db="EMBL/GenBank/DDBJ databases">
        <title>Updated reference genomes for cyclostephanoid diatoms.</title>
        <authorList>
            <person name="Roberts W.R."/>
            <person name="Alverson A.J."/>
        </authorList>
    </citation>
    <scope>NUCLEOTIDE SEQUENCE [LARGE SCALE GENOMIC DNA]</scope>
    <source>
        <strain evidence="4 5">AJA232-27</strain>
    </source>
</reference>
<comment type="caution">
    <text evidence="4">The sequence shown here is derived from an EMBL/GenBank/DDBJ whole genome shotgun (WGS) entry which is preliminary data.</text>
</comment>
<gene>
    <name evidence="4" type="ORF">ACHAWU_007592</name>
</gene>
<proteinExistence type="inferred from homology"/>
<evidence type="ECO:0000256" key="3">
    <source>
        <dbReference type="RuleBase" id="RU364104"/>
    </source>
</evidence>
<keyword evidence="3" id="KW-0496">Mitochondrion</keyword>
<comment type="subcellular location">
    <subcellularLocation>
        <location evidence="3">Mitochondrion</location>
    </subcellularLocation>
</comment>
<dbReference type="Proteomes" id="UP001530293">
    <property type="component" value="Unassembled WGS sequence"/>
</dbReference>
<keyword evidence="5" id="KW-1185">Reference proteome</keyword>
<evidence type="ECO:0000256" key="2">
    <source>
        <dbReference type="ARBA" id="ARBA00023157"/>
    </source>
</evidence>
<dbReference type="AlphaFoldDB" id="A0ABD3MAC2"/>
<evidence type="ECO:0000313" key="4">
    <source>
        <dbReference type="EMBL" id="KAL3759848.1"/>
    </source>
</evidence>
<evidence type="ECO:0000256" key="1">
    <source>
        <dbReference type="ARBA" id="ARBA00007347"/>
    </source>
</evidence>
<accession>A0ABD3MAC2</accession>
<keyword evidence="2" id="KW-1015">Disulfide bond</keyword>
<sequence length="107" mass="12655">MHPPLDRPHPDCQTEINNLRHCHATTSKLKFWGCNDVKFALDKCLKEEKIRLLEILNKDMVTKRTAEENVYQMAMGKEVSFEEYLNADKEFVKAMEERRKRDNGDSR</sequence>
<comment type="similarity">
    <text evidence="1 3">Belongs to the CMC family.</text>
</comment>
<evidence type="ECO:0000313" key="5">
    <source>
        <dbReference type="Proteomes" id="UP001530293"/>
    </source>
</evidence>
<dbReference type="EMBL" id="JALLBG020000196">
    <property type="protein sequence ID" value="KAL3759848.1"/>
    <property type="molecule type" value="Genomic_DNA"/>
</dbReference>
<dbReference type="Pfam" id="PF08583">
    <property type="entry name" value="Cmc1"/>
    <property type="match status" value="1"/>
</dbReference>
<organism evidence="4 5">
    <name type="scientific">Discostella pseudostelligera</name>
    <dbReference type="NCBI Taxonomy" id="259834"/>
    <lineage>
        <taxon>Eukaryota</taxon>
        <taxon>Sar</taxon>
        <taxon>Stramenopiles</taxon>
        <taxon>Ochrophyta</taxon>
        <taxon>Bacillariophyta</taxon>
        <taxon>Coscinodiscophyceae</taxon>
        <taxon>Thalassiosirophycidae</taxon>
        <taxon>Stephanodiscales</taxon>
        <taxon>Stephanodiscaceae</taxon>
        <taxon>Discostella</taxon>
    </lineage>
</organism>
<name>A0ABD3MAC2_9STRA</name>
<protein>
    <recommendedName>
        <fullName evidence="3">COX assembly mitochondrial protein</fullName>
    </recommendedName>
</protein>
<dbReference type="InterPro" id="IPR013892">
    <property type="entry name" value="Cyt_c_biogenesis_Cmc1-like"/>
</dbReference>